<evidence type="ECO:0000259" key="1">
    <source>
        <dbReference type="SMART" id="SM00507"/>
    </source>
</evidence>
<protein>
    <submittedName>
        <fullName evidence="2">HNH endonuclease</fullName>
    </submittedName>
</protein>
<dbReference type="GO" id="GO:0004519">
    <property type="term" value="F:endonuclease activity"/>
    <property type="evidence" value="ECO:0007669"/>
    <property type="project" value="UniProtKB-KW"/>
</dbReference>
<sequence>MPRYKKLKIAGKTLSAHRVIYEQHHGPIPTGWHVHHIDGDPLNNDPANLQALSPREHSRLHNDRHPRVKACEVCGRDFEPPPTKRKRAKSCSPECARALMSAAAVKREAARRALVG</sequence>
<keyword evidence="2" id="KW-0540">Nuclease</keyword>
<name>A0ABY5DWG1_9ACTN</name>
<dbReference type="SMART" id="SM00507">
    <property type="entry name" value="HNHc"/>
    <property type="match status" value="1"/>
</dbReference>
<dbReference type="CDD" id="cd00085">
    <property type="entry name" value="HNHc"/>
    <property type="match status" value="1"/>
</dbReference>
<reference evidence="2 3" key="1">
    <citation type="submission" date="2022-06" db="EMBL/GenBank/DDBJ databases">
        <title>Paraconexibacter antarcticus.</title>
        <authorList>
            <person name="Kim C.S."/>
        </authorList>
    </citation>
    <scope>NUCLEOTIDE SEQUENCE [LARGE SCALE GENOMIC DNA]</scope>
    <source>
        <strain evidence="2 3">02-257</strain>
    </source>
</reference>
<organism evidence="2 3">
    <name type="scientific">Paraconexibacter antarcticus</name>
    <dbReference type="NCBI Taxonomy" id="2949664"/>
    <lineage>
        <taxon>Bacteria</taxon>
        <taxon>Bacillati</taxon>
        <taxon>Actinomycetota</taxon>
        <taxon>Thermoleophilia</taxon>
        <taxon>Solirubrobacterales</taxon>
        <taxon>Paraconexibacteraceae</taxon>
        <taxon>Paraconexibacter</taxon>
    </lineage>
</organism>
<proteinExistence type="predicted"/>
<dbReference type="SUPFAM" id="SSF54060">
    <property type="entry name" value="His-Me finger endonucleases"/>
    <property type="match status" value="1"/>
</dbReference>
<dbReference type="InterPro" id="IPR044925">
    <property type="entry name" value="His-Me_finger_sf"/>
</dbReference>
<dbReference type="Proteomes" id="UP001056035">
    <property type="component" value="Chromosome"/>
</dbReference>
<accession>A0ABY5DWG1</accession>
<gene>
    <name evidence="2" type="ORF">NBH00_05280</name>
</gene>
<dbReference type="Pfam" id="PF13392">
    <property type="entry name" value="HNH_3"/>
    <property type="match status" value="1"/>
</dbReference>
<keyword evidence="2" id="KW-0378">Hydrolase</keyword>
<evidence type="ECO:0000313" key="3">
    <source>
        <dbReference type="Proteomes" id="UP001056035"/>
    </source>
</evidence>
<dbReference type="Gene3D" id="3.90.75.20">
    <property type="match status" value="1"/>
</dbReference>
<keyword evidence="3" id="KW-1185">Reference proteome</keyword>
<evidence type="ECO:0000313" key="2">
    <source>
        <dbReference type="EMBL" id="UTI65623.1"/>
    </source>
</evidence>
<keyword evidence="2" id="KW-0255">Endonuclease</keyword>
<dbReference type="InterPro" id="IPR003615">
    <property type="entry name" value="HNH_nuc"/>
</dbReference>
<feature type="domain" description="HNH nuclease" evidence="1">
    <location>
        <begin position="10"/>
        <end position="58"/>
    </location>
</feature>
<dbReference type="EMBL" id="CP098502">
    <property type="protein sequence ID" value="UTI65623.1"/>
    <property type="molecule type" value="Genomic_DNA"/>
</dbReference>
<dbReference type="RefSeq" id="WP_254572302.1">
    <property type="nucleotide sequence ID" value="NZ_CP098502.1"/>
</dbReference>